<dbReference type="SMART" id="SM00450">
    <property type="entry name" value="RHOD"/>
    <property type="match status" value="2"/>
</dbReference>
<sequence>MSFSLACPAPEPGLLDWTMADLAPLISAAELADRLGAPDLRLVDASWHLDGRDGLPDFEAARLPGAVFFDLEASSDPASDLPHMLPSPDAFAARMGRLGLRETDHIVVYDTVGIRSAARVWWMFRVMGASRVQVLDGGLPKWRAEGRPLESGPPSGAEPARFAARVDRSAVADLEAVRAALAGEVQVLDARAADRFQGRAPEPRAGLRTGHMPGALNLPFAALLKADGTMKAPADLEAAFRDAGLDPERPVITTCGSGVTAAILSLGLAVLGRPSRLYDGSWAEWGGRADTGVATG</sequence>
<proteinExistence type="predicted"/>
<keyword evidence="5" id="KW-1185">Reference proteome</keyword>
<dbReference type="CDD" id="cd01449">
    <property type="entry name" value="TST_Repeat_2"/>
    <property type="match status" value="1"/>
</dbReference>
<dbReference type="PANTHER" id="PTHR11364">
    <property type="entry name" value="THIOSULFATE SULFERTANSFERASE"/>
    <property type="match status" value="1"/>
</dbReference>
<name>A0A7W8HWG4_9CAUL</name>
<feature type="domain" description="Rhodanese" evidence="3">
    <location>
        <begin position="36"/>
        <end position="151"/>
    </location>
</feature>
<accession>A0A7W8HWG4</accession>
<organism evidence="4 5">
    <name type="scientific">Brevundimonas basaltis</name>
    <dbReference type="NCBI Taxonomy" id="472166"/>
    <lineage>
        <taxon>Bacteria</taxon>
        <taxon>Pseudomonadati</taxon>
        <taxon>Pseudomonadota</taxon>
        <taxon>Alphaproteobacteria</taxon>
        <taxon>Caulobacterales</taxon>
        <taxon>Caulobacteraceae</taxon>
        <taxon>Brevundimonas</taxon>
    </lineage>
</organism>
<gene>
    <name evidence="4" type="ORF">HNQ67_000445</name>
</gene>
<dbReference type="FunFam" id="3.40.250.10:FF:000001">
    <property type="entry name" value="Sulfurtransferase"/>
    <property type="match status" value="1"/>
</dbReference>
<protein>
    <submittedName>
        <fullName evidence="4">Thiosulfate/3-mercaptopyruvate sulfurtransferase</fullName>
        <ecNumber evidence="4">2.8.1.1</ecNumber>
        <ecNumber evidence="4">2.8.1.2</ecNumber>
    </submittedName>
</protein>
<feature type="domain" description="Rhodanese" evidence="3">
    <location>
        <begin position="181"/>
        <end position="294"/>
    </location>
</feature>
<dbReference type="Proteomes" id="UP000566663">
    <property type="component" value="Unassembled WGS sequence"/>
</dbReference>
<keyword evidence="1 4" id="KW-0808">Transferase</keyword>
<dbReference type="NCBIfam" id="NF008557">
    <property type="entry name" value="PRK11493.1"/>
    <property type="match status" value="1"/>
</dbReference>
<dbReference type="AlphaFoldDB" id="A0A7W8HWG4"/>
<dbReference type="Gene3D" id="3.40.250.10">
    <property type="entry name" value="Rhodanese-like domain"/>
    <property type="match status" value="2"/>
</dbReference>
<evidence type="ECO:0000256" key="2">
    <source>
        <dbReference type="ARBA" id="ARBA00022737"/>
    </source>
</evidence>
<dbReference type="EC" id="2.8.1.2" evidence="4"/>
<keyword evidence="4" id="KW-0670">Pyruvate</keyword>
<dbReference type="GO" id="GO:0016784">
    <property type="term" value="F:3-mercaptopyruvate sulfurtransferase activity"/>
    <property type="evidence" value="ECO:0007669"/>
    <property type="project" value="UniProtKB-EC"/>
</dbReference>
<evidence type="ECO:0000259" key="3">
    <source>
        <dbReference type="PROSITE" id="PS50206"/>
    </source>
</evidence>
<dbReference type="InterPro" id="IPR036873">
    <property type="entry name" value="Rhodanese-like_dom_sf"/>
</dbReference>
<dbReference type="Pfam" id="PF00581">
    <property type="entry name" value="Rhodanese"/>
    <property type="match status" value="2"/>
</dbReference>
<dbReference type="PANTHER" id="PTHR11364:SF27">
    <property type="entry name" value="SULFURTRANSFERASE"/>
    <property type="match status" value="1"/>
</dbReference>
<dbReference type="PROSITE" id="PS50206">
    <property type="entry name" value="RHODANESE_3"/>
    <property type="match status" value="2"/>
</dbReference>
<comment type="caution">
    <text evidence="4">The sequence shown here is derived from an EMBL/GenBank/DDBJ whole genome shotgun (WGS) entry which is preliminary data.</text>
</comment>
<keyword evidence="2" id="KW-0677">Repeat</keyword>
<dbReference type="EC" id="2.8.1.1" evidence="4"/>
<dbReference type="EMBL" id="JACHFZ010000001">
    <property type="protein sequence ID" value="MBB5290949.1"/>
    <property type="molecule type" value="Genomic_DNA"/>
</dbReference>
<evidence type="ECO:0000313" key="5">
    <source>
        <dbReference type="Proteomes" id="UP000566663"/>
    </source>
</evidence>
<dbReference type="InterPro" id="IPR045078">
    <property type="entry name" value="TST/MPST-like"/>
</dbReference>
<dbReference type="InterPro" id="IPR001763">
    <property type="entry name" value="Rhodanese-like_dom"/>
</dbReference>
<evidence type="ECO:0000256" key="1">
    <source>
        <dbReference type="ARBA" id="ARBA00022679"/>
    </source>
</evidence>
<reference evidence="4 5" key="1">
    <citation type="submission" date="2020-08" db="EMBL/GenBank/DDBJ databases">
        <title>Genomic Encyclopedia of Type Strains, Phase IV (KMG-IV): sequencing the most valuable type-strain genomes for metagenomic binning, comparative biology and taxonomic classification.</title>
        <authorList>
            <person name="Goeker M."/>
        </authorList>
    </citation>
    <scope>NUCLEOTIDE SEQUENCE [LARGE SCALE GENOMIC DNA]</scope>
    <source>
        <strain evidence="4 5">DSM 25335</strain>
    </source>
</reference>
<evidence type="ECO:0000313" key="4">
    <source>
        <dbReference type="EMBL" id="MBB5290949.1"/>
    </source>
</evidence>
<dbReference type="CDD" id="cd01448">
    <property type="entry name" value="TST_Repeat_1"/>
    <property type="match status" value="1"/>
</dbReference>
<dbReference type="SUPFAM" id="SSF52821">
    <property type="entry name" value="Rhodanese/Cell cycle control phosphatase"/>
    <property type="match status" value="2"/>
</dbReference>
<dbReference type="GO" id="GO:0004792">
    <property type="term" value="F:thiosulfate-cyanide sulfurtransferase activity"/>
    <property type="evidence" value="ECO:0007669"/>
    <property type="project" value="UniProtKB-EC"/>
</dbReference>